<dbReference type="PANTHER" id="PTHR22669">
    <property type="entry name" value="DELTA/SERRATE/LAG-2 DOMAIN PROTEIN"/>
    <property type="match status" value="1"/>
</dbReference>
<sequence>MWILVTLIAVLFSKIDAAGLLDIRLKSAHNQKATVILSNDVNPTYLVLPIKLVKGEETSFEDMFINFNETYKVTIELDETEALGLAKSVYRGEITPILGTSSPKKLNLPLTGVRFDFKCEKNWTGEKCDLLSGQEIEGSGAEQLLENSNSLNDLELDVDYTMNTQKLDTIVGMLKKENEISNSFAEENLEVERLLEQEEIMEASGDGSGEK</sequence>
<reference evidence="2 3" key="1">
    <citation type="submission" date="2019-12" db="EMBL/GenBank/DDBJ databases">
        <title>Chromosome-level assembly of the Caenorhabditis remanei genome.</title>
        <authorList>
            <person name="Teterina A.A."/>
            <person name="Willis J.H."/>
            <person name="Phillips P.C."/>
        </authorList>
    </citation>
    <scope>NUCLEOTIDE SEQUENCE [LARGE SCALE GENOMIC DNA]</scope>
    <source>
        <strain evidence="2 3">PX506</strain>
        <tissue evidence="2">Whole organism</tissue>
    </source>
</reference>
<protein>
    <submittedName>
        <fullName evidence="2">Uncharacterized protein</fullName>
    </submittedName>
</protein>
<evidence type="ECO:0000256" key="1">
    <source>
        <dbReference type="SAM" id="SignalP"/>
    </source>
</evidence>
<dbReference type="GeneID" id="9812273"/>
<dbReference type="KEGG" id="crq:GCK72_016187"/>
<dbReference type="EMBL" id="WUAV01000004">
    <property type="protein sequence ID" value="KAF1759720.1"/>
    <property type="molecule type" value="Genomic_DNA"/>
</dbReference>
<accession>A0A6A5GW41</accession>
<gene>
    <name evidence="2" type="ORF">GCK72_016187</name>
</gene>
<comment type="caution">
    <text evidence="2">The sequence shown here is derived from an EMBL/GenBank/DDBJ whole genome shotgun (WGS) entry which is preliminary data.</text>
</comment>
<dbReference type="RefSeq" id="XP_003094157.2">
    <property type="nucleotide sequence ID" value="XM_003094109.2"/>
</dbReference>
<feature type="signal peptide" evidence="1">
    <location>
        <begin position="1"/>
        <end position="17"/>
    </location>
</feature>
<feature type="chain" id="PRO_5025646687" evidence="1">
    <location>
        <begin position="18"/>
        <end position="211"/>
    </location>
</feature>
<keyword evidence="1" id="KW-0732">Signal</keyword>
<dbReference type="PANTHER" id="PTHR22669:SF16">
    <property type="entry name" value="CHONDROITIN SULFATE PROTEOGLYCAN 4"/>
    <property type="match status" value="1"/>
</dbReference>
<dbReference type="InterPro" id="IPR039178">
    <property type="entry name" value="Lag2"/>
</dbReference>
<name>A0A6A5GW41_CAERE</name>
<organism evidence="2 3">
    <name type="scientific">Caenorhabditis remanei</name>
    <name type="common">Caenorhabditis vulgaris</name>
    <dbReference type="NCBI Taxonomy" id="31234"/>
    <lineage>
        <taxon>Eukaryota</taxon>
        <taxon>Metazoa</taxon>
        <taxon>Ecdysozoa</taxon>
        <taxon>Nematoda</taxon>
        <taxon>Chromadorea</taxon>
        <taxon>Rhabditida</taxon>
        <taxon>Rhabditina</taxon>
        <taxon>Rhabditomorpha</taxon>
        <taxon>Rhabditoidea</taxon>
        <taxon>Rhabditidae</taxon>
        <taxon>Peloderinae</taxon>
        <taxon>Caenorhabditis</taxon>
    </lineage>
</organism>
<evidence type="ECO:0000313" key="3">
    <source>
        <dbReference type="Proteomes" id="UP000483820"/>
    </source>
</evidence>
<dbReference type="CTD" id="9812273"/>
<dbReference type="GO" id="GO:0005886">
    <property type="term" value="C:plasma membrane"/>
    <property type="evidence" value="ECO:0007669"/>
    <property type="project" value="TreeGrafter"/>
</dbReference>
<dbReference type="GO" id="GO:0005112">
    <property type="term" value="F:Notch binding"/>
    <property type="evidence" value="ECO:0007669"/>
    <property type="project" value="InterPro"/>
</dbReference>
<dbReference type="GO" id="GO:0001708">
    <property type="term" value="P:cell fate specification"/>
    <property type="evidence" value="ECO:0007669"/>
    <property type="project" value="InterPro"/>
</dbReference>
<proteinExistence type="predicted"/>
<evidence type="ECO:0000313" key="2">
    <source>
        <dbReference type="EMBL" id="KAF1759720.1"/>
    </source>
</evidence>
<dbReference type="GO" id="GO:0007219">
    <property type="term" value="P:Notch signaling pathway"/>
    <property type="evidence" value="ECO:0007669"/>
    <property type="project" value="InterPro"/>
</dbReference>
<dbReference type="AlphaFoldDB" id="A0A6A5GW41"/>
<dbReference type="Proteomes" id="UP000483820">
    <property type="component" value="Chromosome IV"/>
</dbReference>